<keyword evidence="2" id="KW-1185">Reference proteome</keyword>
<dbReference type="EMBL" id="JADGJH010001655">
    <property type="protein sequence ID" value="KAJ3111210.1"/>
    <property type="molecule type" value="Genomic_DNA"/>
</dbReference>
<evidence type="ECO:0000313" key="1">
    <source>
        <dbReference type="EMBL" id="KAJ3111210.1"/>
    </source>
</evidence>
<dbReference type="AlphaFoldDB" id="A0AAD5XE02"/>
<evidence type="ECO:0008006" key="3">
    <source>
        <dbReference type="Google" id="ProtNLM"/>
    </source>
</evidence>
<sequence>MFAAIDISSELETLSDCGIDVTAAYNYRDFVLRVMAIKNLKALEWNRRIWTLQELLLPGKVILVDVENPGTRTIDFEVLQGVCLSILTKMTMERKSDLEKKEAILLWALANNFVEELASFGIVVKNDAFIKSEDRDFPAFTKLARSGRITSRLPDLIYGTNGLVSWPNLHKLASKNPTEMSECVMDFAHGSGWMGSIQSDVAGSTFGYNALKVGFNMSSGDTSWFWHDFSNVDYIGKAHKITAVDWSQCIRVEHQIQVRWISDITALAKALTQGFENPLPPSSYYISKILQIEEGADTRFATLRHGLVQIGKMRLLIGMVQQHEPVCYAVANSLELPLVDNDDCFIESFIVPINGNVRAINCLAYIAENRASISLQPRLYEEFNAQQLDFSFLQQPHPTSTAITMSSIESQSTDRDFCDTLAFAKQMLDECNKLQPCMIFLSCNLAAGNQRLQVHKQTSFNQIRELFSEKHRQSLPDTSGNSVTQIFSVVRDWLQQKELSLHVPIAFTTGKIEEEIGILGCAKFTRLSTKTNMKDSLHLTMVIHRQPNQFRLVGKVLSISVLLTQWPLVTLLHSITLA</sequence>
<organism evidence="1 2">
    <name type="scientific">Physocladia obscura</name>
    <dbReference type="NCBI Taxonomy" id="109957"/>
    <lineage>
        <taxon>Eukaryota</taxon>
        <taxon>Fungi</taxon>
        <taxon>Fungi incertae sedis</taxon>
        <taxon>Chytridiomycota</taxon>
        <taxon>Chytridiomycota incertae sedis</taxon>
        <taxon>Chytridiomycetes</taxon>
        <taxon>Chytridiales</taxon>
        <taxon>Chytriomycetaceae</taxon>
        <taxon>Physocladia</taxon>
    </lineage>
</organism>
<protein>
    <recommendedName>
        <fullName evidence="3">Heterokaryon incompatibility domain-containing protein</fullName>
    </recommendedName>
</protein>
<evidence type="ECO:0000313" key="2">
    <source>
        <dbReference type="Proteomes" id="UP001211907"/>
    </source>
</evidence>
<gene>
    <name evidence="1" type="ORF">HK100_002770</name>
</gene>
<reference evidence="1" key="1">
    <citation type="submission" date="2020-05" db="EMBL/GenBank/DDBJ databases">
        <title>Phylogenomic resolution of chytrid fungi.</title>
        <authorList>
            <person name="Stajich J.E."/>
            <person name="Amses K."/>
            <person name="Simmons R."/>
            <person name="Seto K."/>
            <person name="Myers J."/>
            <person name="Bonds A."/>
            <person name="Quandt C.A."/>
            <person name="Barry K."/>
            <person name="Liu P."/>
            <person name="Grigoriev I."/>
            <person name="Longcore J.E."/>
            <person name="James T.Y."/>
        </authorList>
    </citation>
    <scope>NUCLEOTIDE SEQUENCE</scope>
    <source>
        <strain evidence="1">JEL0513</strain>
    </source>
</reference>
<name>A0AAD5XE02_9FUNG</name>
<accession>A0AAD5XE02</accession>
<proteinExistence type="predicted"/>
<comment type="caution">
    <text evidence="1">The sequence shown here is derived from an EMBL/GenBank/DDBJ whole genome shotgun (WGS) entry which is preliminary data.</text>
</comment>
<dbReference type="Proteomes" id="UP001211907">
    <property type="component" value="Unassembled WGS sequence"/>
</dbReference>